<reference evidence="1 2" key="1">
    <citation type="journal article" date="2015" name="Nature">
        <title>rRNA introns, odd ribosomes, and small enigmatic genomes across a large radiation of phyla.</title>
        <authorList>
            <person name="Brown C.T."/>
            <person name="Hug L.A."/>
            <person name="Thomas B.C."/>
            <person name="Sharon I."/>
            <person name="Castelle C.J."/>
            <person name="Singh A."/>
            <person name="Wilkins M.J."/>
            <person name="Williams K.H."/>
            <person name="Banfield J.F."/>
        </authorList>
    </citation>
    <scope>NUCLEOTIDE SEQUENCE [LARGE SCALE GENOMIC DNA]</scope>
</reference>
<name>A0A0G1M2X6_9BACT</name>
<evidence type="ECO:0008006" key="3">
    <source>
        <dbReference type="Google" id="ProtNLM"/>
    </source>
</evidence>
<dbReference type="SUPFAM" id="SSF56112">
    <property type="entry name" value="Protein kinase-like (PK-like)"/>
    <property type="match status" value="1"/>
</dbReference>
<evidence type="ECO:0000313" key="2">
    <source>
        <dbReference type="Proteomes" id="UP000033901"/>
    </source>
</evidence>
<protein>
    <recommendedName>
        <fullName evidence="3">Protein kinase domain-containing protein</fullName>
    </recommendedName>
</protein>
<proteinExistence type="predicted"/>
<organism evidence="1 2">
    <name type="scientific">Candidatus Curtissbacteria bacterium GW2011_GWC1_44_33</name>
    <dbReference type="NCBI Taxonomy" id="1618413"/>
    <lineage>
        <taxon>Bacteria</taxon>
        <taxon>Candidatus Curtissiibacteriota</taxon>
    </lineage>
</organism>
<dbReference type="EMBL" id="LCIZ01000029">
    <property type="protein sequence ID" value="KKT66279.1"/>
    <property type="molecule type" value="Genomic_DNA"/>
</dbReference>
<evidence type="ECO:0000313" key="1">
    <source>
        <dbReference type="EMBL" id="KKT66279.1"/>
    </source>
</evidence>
<dbReference type="InterPro" id="IPR011009">
    <property type="entry name" value="Kinase-like_dom_sf"/>
</dbReference>
<gene>
    <name evidence="1" type="ORF">UW61_C0029G0003</name>
</gene>
<accession>A0A0G1M2X6</accession>
<dbReference type="Proteomes" id="UP000033901">
    <property type="component" value="Unassembled WGS sequence"/>
</dbReference>
<dbReference type="AlphaFoldDB" id="A0A0G1M2X6"/>
<comment type="caution">
    <text evidence="1">The sequence shown here is derived from an EMBL/GenBank/DDBJ whole genome shotgun (WGS) entry which is preliminary data.</text>
</comment>
<sequence length="263" mass="29808">MDPIPIFLEGNLARVTVGEGTIEMRPKNQHDPEEKQLLQRKIAKLENFRLLTIGIDGLAVPKVLERDEINGRYVIQKAEGFNLSSLKEQTFGDPRAFFEIPVEAKVKGLLTYLRAIERINSRGFAFADHKSDSVFITPEGIVTIVDTDGLREDQSPWNIDRDPDNGLQDLCNNFFIRQLGSSALGTDYEDLIPAFIRRLIPNLQETDTVGDVIEEMDKVMTDWGRPLETGKTTTYSYHVRKAKEATGKALNSESFAYYLKLRL</sequence>